<organism evidence="2 3">
    <name type="scientific">Pedobacter cryophilus</name>
    <dbReference type="NCBI Taxonomy" id="2571271"/>
    <lineage>
        <taxon>Bacteria</taxon>
        <taxon>Pseudomonadati</taxon>
        <taxon>Bacteroidota</taxon>
        <taxon>Sphingobacteriia</taxon>
        <taxon>Sphingobacteriales</taxon>
        <taxon>Sphingobacteriaceae</taxon>
        <taxon>Pedobacter</taxon>
    </lineage>
</organism>
<dbReference type="PROSITE" id="PS51549">
    <property type="entry name" value="DM13"/>
    <property type="match status" value="1"/>
</dbReference>
<evidence type="ECO:0000313" key="3">
    <source>
        <dbReference type="Proteomes" id="UP000308181"/>
    </source>
</evidence>
<keyword evidence="3" id="KW-1185">Reference proteome</keyword>
<dbReference type="EMBL" id="SWBP01000007">
    <property type="protein sequence ID" value="TKB95767.1"/>
    <property type="molecule type" value="Genomic_DNA"/>
</dbReference>
<accession>A0A4U1BZ33</accession>
<dbReference type="SUPFAM" id="SSF49373">
    <property type="entry name" value="Invasin/intimin cell-adhesion fragments"/>
    <property type="match status" value="2"/>
</dbReference>
<feature type="domain" description="DM13" evidence="1">
    <location>
        <begin position="240"/>
        <end position="344"/>
    </location>
</feature>
<dbReference type="InterPro" id="IPR019545">
    <property type="entry name" value="DM13_domain"/>
</dbReference>
<protein>
    <recommendedName>
        <fullName evidence="1">DM13 domain-containing protein</fullName>
    </recommendedName>
</protein>
<reference evidence="2 3" key="1">
    <citation type="submission" date="2019-04" db="EMBL/GenBank/DDBJ databases">
        <title>Pedobacter sp. AR-3-17 sp. nov., isolated from Arctic soil.</title>
        <authorList>
            <person name="Dahal R.H."/>
            <person name="Kim D.-U."/>
        </authorList>
    </citation>
    <scope>NUCLEOTIDE SEQUENCE [LARGE SCALE GENOMIC DNA]</scope>
    <source>
        <strain evidence="2 3">AR-3-17</strain>
    </source>
</reference>
<dbReference type="InterPro" id="IPR003343">
    <property type="entry name" value="Big_2"/>
</dbReference>
<dbReference type="AlphaFoldDB" id="A0A4U1BZ33"/>
<sequence length="344" mass="36955">MKNAASLFEAKSLAKFVRLFFSLRQSIQKPNVMRKIQLLQIVLIFITLALTACQGTDVLDDPIVAPKIQLDKNQAILRVNEETTVKAKYFDEYGVEKTVPFIWASTQPQNVTVNQDGKITALKAGSAQVFPQYQNFIGPAVDVNVVATDNAIAKVIISSSKSNLNLNEQINLTITAQNINGQTVTGIKTEWFSENASILKVNANGEVTALANGIAGIHAKIDGVKSNSIDFTVGSNSLNGTFVSAGGYKAVGTVILKNINNEVILELGSDFETSFALGTFVYLANSTNGSVVRSTGLDLGEIRANGAKSFNVSMAKANVTLTDYKYVVILCKPASVSFGFAELK</sequence>
<dbReference type="Pfam" id="PF10517">
    <property type="entry name" value="DM13"/>
    <property type="match status" value="1"/>
</dbReference>
<dbReference type="SMART" id="SM00635">
    <property type="entry name" value="BID_2"/>
    <property type="match status" value="2"/>
</dbReference>
<evidence type="ECO:0000313" key="2">
    <source>
        <dbReference type="EMBL" id="TKB95767.1"/>
    </source>
</evidence>
<dbReference type="InterPro" id="IPR008964">
    <property type="entry name" value="Invasin/intimin_cell_adhesion"/>
</dbReference>
<evidence type="ECO:0000259" key="1">
    <source>
        <dbReference type="PROSITE" id="PS51549"/>
    </source>
</evidence>
<proteinExistence type="predicted"/>
<comment type="caution">
    <text evidence="2">The sequence shown here is derived from an EMBL/GenBank/DDBJ whole genome shotgun (WGS) entry which is preliminary data.</text>
</comment>
<dbReference type="Proteomes" id="UP000308181">
    <property type="component" value="Unassembled WGS sequence"/>
</dbReference>
<dbReference type="Gene3D" id="2.60.40.1080">
    <property type="match status" value="2"/>
</dbReference>
<gene>
    <name evidence="2" type="ORF">FA046_15885</name>
</gene>
<dbReference type="OrthoDB" id="155521at2"/>
<name>A0A4U1BZ33_9SPHI</name>